<keyword evidence="7" id="KW-1185">Reference proteome</keyword>
<dbReference type="GO" id="GO:0004674">
    <property type="term" value="F:protein serine/threonine kinase activity"/>
    <property type="evidence" value="ECO:0007669"/>
    <property type="project" value="UniProtKB-EC"/>
</dbReference>
<dbReference type="Gene3D" id="1.10.510.10">
    <property type="entry name" value="Transferase(Phosphotransferase) domain 1"/>
    <property type="match status" value="1"/>
</dbReference>
<reference evidence="6 7" key="1">
    <citation type="submission" date="2015-01" db="EMBL/GenBank/DDBJ databases">
        <title>The Genome Sequence of Rhinocladiella mackenzie CBS 650.93.</title>
        <authorList>
            <consortium name="The Broad Institute Genomics Platform"/>
            <person name="Cuomo C."/>
            <person name="de Hoog S."/>
            <person name="Gorbushina A."/>
            <person name="Stielow B."/>
            <person name="Teixiera M."/>
            <person name="Abouelleil A."/>
            <person name="Chapman S.B."/>
            <person name="Priest M."/>
            <person name="Young S.K."/>
            <person name="Wortman J."/>
            <person name="Nusbaum C."/>
            <person name="Birren B."/>
        </authorList>
    </citation>
    <scope>NUCLEOTIDE SEQUENCE [LARGE SCALE GENOMIC DNA]</scope>
    <source>
        <strain evidence="6 7">CBS 650.93</strain>
    </source>
</reference>
<dbReference type="STRING" id="1442369.A0A0D2G516"/>
<dbReference type="EC" id="2.7.11.1" evidence="1"/>
<sequence length="378" mass="42654">MTANGQRFIGVERNGRTERLIIDQVMPRGACVAGRATTCWKAHPEGDAQTPPVIKDSWQYLEREEEGELLREATDKGVVNMARYHYHDDIQSNVRKGLDVTEARNYQSERSMISASTASARRKGRTSSTVGLKRPSSYTDAPLPPSKRPCSASPTQAINDALPNRIHQHVILRDYGKPIYNASSRASLLTALEGCIERYESLYKAGVLHRDISLNNIMVNEDDNNPSWSAFLIDLDFGIKETREKSSGAKGKTGTGAFMAIGVLLGEQHSFMHDLESFFWVLFWICIHCNGLDKSRVVPSFEATGQLALLKKGEICHVRDFVVTAEENFTSYHQPLIPWVNRLRRVVFPDGRRWKKGDTGLYSRMKQILREARKDPMV</sequence>
<dbReference type="GeneID" id="25288994"/>
<dbReference type="InterPro" id="IPR040976">
    <property type="entry name" value="Pkinase_fungal"/>
</dbReference>
<dbReference type="InterPro" id="IPR008266">
    <property type="entry name" value="Tyr_kinase_AS"/>
</dbReference>
<evidence type="ECO:0000256" key="3">
    <source>
        <dbReference type="ARBA" id="ARBA00048679"/>
    </source>
</evidence>
<evidence type="ECO:0000256" key="4">
    <source>
        <dbReference type="SAM" id="MobiDB-lite"/>
    </source>
</evidence>
<dbReference type="AlphaFoldDB" id="A0A0D2G516"/>
<dbReference type="Proteomes" id="UP000053617">
    <property type="component" value="Unassembled WGS sequence"/>
</dbReference>
<name>A0A0D2G516_9EURO</name>
<feature type="region of interest" description="Disordered" evidence="4">
    <location>
        <begin position="109"/>
        <end position="155"/>
    </location>
</feature>
<accession>A0A0D2G516</accession>
<dbReference type="PANTHER" id="PTHR38248:SF2">
    <property type="entry name" value="FUNK1 11"/>
    <property type="match status" value="1"/>
</dbReference>
<protein>
    <recommendedName>
        <fullName evidence="1">non-specific serine/threonine protein kinase</fullName>
        <ecNumber evidence="1">2.7.11.1</ecNumber>
    </recommendedName>
</protein>
<comment type="catalytic activity">
    <reaction evidence="2">
        <text>L-threonyl-[protein] + ATP = O-phospho-L-threonyl-[protein] + ADP + H(+)</text>
        <dbReference type="Rhea" id="RHEA:46608"/>
        <dbReference type="Rhea" id="RHEA-COMP:11060"/>
        <dbReference type="Rhea" id="RHEA-COMP:11605"/>
        <dbReference type="ChEBI" id="CHEBI:15378"/>
        <dbReference type="ChEBI" id="CHEBI:30013"/>
        <dbReference type="ChEBI" id="CHEBI:30616"/>
        <dbReference type="ChEBI" id="CHEBI:61977"/>
        <dbReference type="ChEBI" id="CHEBI:456216"/>
        <dbReference type="EC" id="2.7.11.1"/>
    </reaction>
</comment>
<dbReference type="HOGENOM" id="CLU_005513_0_0_1"/>
<dbReference type="OrthoDB" id="4150057at2759"/>
<dbReference type="Pfam" id="PF17667">
    <property type="entry name" value="Pkinase_fungal"/>
    <property type="match status" value="1"/>
</dbReference>
<evidence type="ECO:0000313" key="7">
    <source>
        <dbReference type="Proteomes" id="UP000053617"/>
    </source>
</evidence>
<organism evidence="6 7">
    <name type="scientific">Rhinocladiella mackenziei CBS 650.93</name>
    <dbReference type="NCBI Taxonomy" id="1442369"/>
    <lineage>
        <taxon>Eukaryota</taxon>
        <taxon>Fungi</taxon>
        <taxon>Dikarya</taxon>
        <taxon>Ascomycota</taxon>
        <taxon>Pezizomycotina</taxon>
        <taxon>Eurotiomycetes</taxon>
        <taxon>Chaetothyriomycetidae</taxon>
        <taxon>Chaetothyriales</taxon>
        <taxon>Herpotrichiellaceae</taxon>
        <taxon>Rhinocladiella</taxon>
    </lineage>
</organism>
<dbReference type="PANTHER" id="PTHR38248">
    <property type="entry name" value="FUNK1 6"/>
    <property type="match status" value="1"/>
</dbReference>
<dbReference type="SUPFAM" id="SSF56112">
    <property type="entry name" value="Protein kinase-like (PK-like)"/>
    <property type="match status" value="1"/>
</dbReference>
<dbReference type="PROSITE" id="PS00109">
    <property type="entry name" value="PROTEIN_KINASE_TYR"/>
    <property type="match status" value="1"/>
</dbReference>
<dbReference type="EMBL" id="KN847475">
    <property type="protein sequence ID" value="KIX09842.1"/>
    <property type="molecule type" value="Genomic_DNA"/>
</dbReference>
<feature type="compositionally biased region" description="Polar residues" evidence="4">
    <location>
        <begin position="109"/>
        <end position="119"/>
    </location>
</feature>
<dbReference type="RefSeq" id="XP_013276978.1">
    <property type="nucleotide sequence ID" value="XM_013421524.1"/>
</dbReference>
<evidence type="ECO:0000313" key="6">
    <source>
        <dbReference type="EMBL" id="KIX09842.1"/>
    </source>
</evidence>
<gene>
    <name evidence="6" type="ORF">Z518_00923</name>
</gene>
<evidence type="ECO:0000256" key="1">
    <source>
        <dbReference type="ARBA" id="ARBA00012513"/>
    </source>
</evidence>
<dbReference type="VEuPathDB" id="FungiDB:Z518_00923"/>
<evidence type="ECO:0000259" key="5">
    <source>
        <dbReference type="Pfam" id="PF17667"/>
    </source>
</evidence>
<proteinExistence type="predicted"/>
<feature type="domain" description="Fungal-type protein kinase" evidence="5">
    <location>
        <begin position="3"/>
        <end position="286"/>
    </location>
</feature>
<comment type="catalytic activity">
    <reaction evidence="3">
        <text>L-seryl-[protein] + ATP = O-phospho-L-seryl-[protein] + ADP + H(+)</text>
        <dbReference type="Rhea" id="RHEA:17989"/>
        <dbReference type="Rhea" id="RHEA-COMP:9863"/>
        <dbReference type="Rhea" id="RHEA-COMP:11604"/>
        <dbReference type="ChEBI" id="CHEBI:15378"/>
        <dbReference type="ChEBI" id="CHEBI:29999"/>
        <dbReference type="ChEBI" id="CHEBI:30616"/>
        <dbReference type="ChEBI" id="CHEBI:83421"/>
        <dbReference type="ChEBI" id="CHEBI:456216"/>
        <dbReference type="EC" id="2.7.11.1"/>
    </reaction>
</comment>
<evidence type="ECO:0000256" key="2">
    <source>
        <dbReference type="ARBA" id="ARBA00047899"/>
    </source>
</evidence>
<dbReference type="InterPro" id="IPR011009">
    <property type="entry name" value="Kinase-like_dom_sf"/>
</dbReference>